<evidence type="ECO:0000256" key="1">
    <source>
        <dbReference type="SAM" id="Phobius"/>
    </source>
</evidence>
<organism evidence="2 3">
    <name type="scientific">Hornefia butyriciproducens</name>
    <dbReference type="NCBI Taxonomy" id="2652293"/>
    <lineage>
        <taxon>Bacteria</taxon>
        <taxon>Bacillati</taxon>
        <taxon>Bacillota</taxon>
        <taxon>Clostridia</taxon>
        <taxon>Peptostreptococcales</taxon>
        <taxon>Anaerovoracaceae</taxon>
        <taxon>Hornefia</taxon>
    </lineage>
</organism>
<proteinExistence type="predicted"/>
<dbReference type="InterPro" id="IPR036163">
    <property type="entry name" value="HMA_dom_sf"/>
</dbReference>
<evidence type="ECO:0000313" key="2">
    <source>
        <dbReference type="EMBL" id="MST51836.1"/>
    </source>
</evidence>
<feature type="transmembrane region" description="Helical" evidence="1">
    <location>
        <begin position="12"/>
        <end position="30"/>
    </location>
</feature>
<keyword evidence="1" id="KW-0812">Transmembrane</keyword>
<name>A0A6L5Y593_9FIRM</name>
<keyword evidence="1" id="KW-0472">Membrane</keyword>
<dbReference type="AlphaFoldDB" id="A0A6L5Y593"/>
<comment type="caution">
    <text evidence="2">The sequence shown here is derived from an EMBL/GenBank/DDBJ whole genome shotgun (WGS) entry which is preliminary data.</text>
</comment>
<dbReference type="Gene3D" id="3.30.70.100">
    <property type="match status" value="1"/>
</dbReference>
<dbReference type="Proteomes" id="UP000474676">
    <property type="component" value="Unassembled WGS sequence"/>
</dbReference>
<dbReference type="EMBL" id="VUMZ01000004">
    <property type="protein sequence ID" value="MST51836.1"/>
    <property type="molecule type" value="Genomic_DNA"/>
</dbReference>
<evidence type="ECO:0000313" key="3">
    <source>
        <dbReference type="Proteomes" id="UP000474676"/>
    </source>
</evidence>
<sequence>MKFNVPVNATDIVVLIIIALVFVVGVRVLISFFRDPKKKAAPAAKPVNRLIRSGSRIALSIDGMQCGMCESHIKDAIRQAVPSASKITASHVKGEASFVIPDEISSGDLETALHGSIDPLGYRLNYVTTK</sequence>
<dbReference type="GeneID" id="303114843"/>
<dbReference type="RefSeq" id="WP_154574278.1">
    <property type="nucleotide sequence ID" value="NZ_JAXFLN010000007.1"/>
</dbReference>
<dbReference type="InterPro" id="IPR006121">
    <property type="entry name" value="HMA_dom"/>
</dbReference>
<gene>
    <name evidence="2" type="ORF">FYJ64_05850</name>
</gene>
<dbReference type="SUPFAM" id="SSF55008">
    <property type="entry name" value="HMA, heavy metal-associated domain"/>
    <property type="match status" value="1"/>
</dbReference>
<dbReference type="GO" id="GO:0046872">
    <property type="term" value="F:metal ion binding"/>
    <property type="evidence" value="ECO:0007669"/>
    <property type="project" value="InterPro"/>
</dbReference>
<protein>
    <submittedName>
        <fullName evidence="2">Uncharacterized protein</fullName>
    </submittedName>
</protein>
<keyword evidence="3" id="KW-1185">Reference proteome</keyword>
<reference evidence="2 3" key="1">
    <citation type="submission" date="2019-08" db="EMBL/GenBank/DDBJ databases">
        <title>In-depth cultivation of the pig gut microbiome towards novel bacterial diversity and tailored functional studies.</title>
        <authorList>
            <person name="Wylensek D."/>
            <person name="Hitch T.C.A."/>
            <person name="Clavel T."/>
        </authorList>
    </citation>
    <scope>NUCLEOTIDE SEQUENCE [LARGE SCALE GENOMIC DNA]</scope>
    <source>
        <strain evidence="2 3">WCA-MUC-591-APC-3H</strain>
    </source>
</reference>
<dbReference type="CDD" id="cd00371">
    <property type="entry name" value="HMA"/>
    <property type="match status" value="1"/>
</dbReference>
<accession>A0A6L5Y593</accession>
<keyword evidence="1" id="KW-1133">Transmembrane helix</keyword>